<accession>A0A5A8F467</accession>
<feature type="region of interest" description="Disordered" evidence="1">
    <location>
        <begin position="394"/>
        <end position="452"/>
    </location>
</feature>
<dbReference type="Pfam" id="PF07514">
    <property type="entry name" value="TraI_2"/>
    <property type="match status" value="1"/>
</dbReference>
<dbReference type="Proteomes" id="UP000322876">
    <property type="component" value="Unassembled WGS sequence"/>
</dbReference>
<protein>
    <recommendedName>
        <fullName evidence="2">Uncharacterized domain-containing protein</fullName>
    </recommendedName>
</protein>
<evidence type="ECO:0000259" key="2">
    <source>
        <dbReference type="Pfam" id="PF07514"/>
    </source>
</evidence>
<gene>
    <name evidence="3" type="ORF">FHQ18_07610</name>
</gene>
<dbReference type="InterPro" id="IPR011119">
    <property type="entry name" value="Unchr_helicase_relaxase_TraI"/>
</dbReference>
<proteinExistence type="predicted"/>
<organism evidence="3 4">
    <name type="scientific">Deferribacter autotrophicus</name>
    <dbReference type="NCBI Taxonomy" id="500465"/>
    <lineage>
        <taxon>Bacteria</taxon>
        <taxon>Pseudomonadati</taxon>
        <taxon>Deferribacterota</taxon>
        <taxon>Deferribacteres</taxon>
        <taxon>Deferribacterales</taxon>
        <taxon>Deferribacteraceae</taxon>
        <taxon>Deferribacter</taxon>
    </lineage>
</organism>
<reference evidence="3 4" key="1">
    <citation type="submission" date="2019-06" db="EMBL/GenBank/DDBJ databases">
        <title>Genomic insights into carbon and energy metabolism of Deferribacter autotrophicus revealed new metabolic traits in the phylum Deferribacteres.</title>
        <authorList>
            <person name="Slobodkin A.I."/>
            <person name="Slobodkina G.B."/>
            <person name="Allioux M."/>
            <person name="Alain K."/>
            <person name="Jebbar M."/>
            <person name="Shadrin V."/>
            <person name="Kublanov I.V."/>
            <person name="Toshchakov S.V."/>
            <person name="Bonch-Osmolovskaya E.A."/>
        </authorList>
    </citation>
    <scope>NUCLEOTIDE SEQUENCE [LARGE SCALE GENOMIC DNA]</scope>
    <source>
        <strain evidence="3 4">SL50</strain>
    </source>
</reference>
<feature type="compositionally biased region" description="Basic and acidic residues" evidence="1">
    <location>
        <begin position="394"/>
        <end position="416"/>
    </location>
</feature>
<evidence type="ECO:0000313" key="3">
    <source>
        <dbReference type="EMBL" id="KAA0258251.1"/>
    </source>
</evidence>
<evidence type="ECO:0000256" key="1">
    <source>
        <dbReference type="SAM" id="MobiDB-lite"/>
    </source>
</evidence>
<dbReference type="AlphaFoldDB" id="A0A5A8F467"/>
<dbReference type="Gene3D" id="1.10.3210.40">
    <property type="match status" value="1"/>
</dbReference>
<dbReference type="EMBL" id="VFJB01000005">
    <property type="protein sequence ID" value="KAA0258251.1"/>
    <property type="molecule type" value="Genomic_DNA"/>
</dbReference>
<feature type="domain" description="Uncharacterised" evidence="2">
    <location>
        <begin position="47"/>
        <end position="303"/>
    </location>
</feature>
<evidence type="ECO:0000313" key="4">
    <source>
        <dbReference type="Proteomes" id="UP000322876"/>
    </source>
</evidence>
<dbReference type="OrthoDB" id="6190309at2"/>
<dbReference type="RefSeq" id="WP_149266571.1">
    <property type="nucleotide sequence ID" value="NZ_VFJB01000005.1"/>
</dbReference>
<keyword evidence="4" id="KW-1185">Reference proteome</keyword>
<comment type="caution">
    <text evidence="3">The sequence shown here is derived from an EMBL/GenBank/DDBJ whole genome shotgun (WGS) entry which is preliminary data.</text>
</comment>
<sequence>MIFSFFKNKNQKNDIETSINEIIASHEQFFVKIDNLLPSYKDVAYKLFYDVIRRFIRKIYDAPASEKHHHSEPFGLLKHSLETVIHALIEQHKILELKYDTHGNLDSQFNLKNKERVLYRTAISALFHDAGKMFDFIIRDGNVVFDPLEDNLLDFKLKYPNCELIWKPNRTKKHEKRNIILLFDILTQQDRKYLSAVNFLQLIDDFFGYDPKDTLQELIKEADIRSVTKTFTSTSKKEEKVTKQTEKGNYIQEEDETILLTNYFLKSLQDLVNQNTFAINRLGGQLFVLDTVTFVVNPLVIEKSLVYMRKKYNYKTTKNHIISILKDKNVIISDESGKTFFHADILFPNGKKITLNFIIIKNKFLWGCSKPENFAGEIKLKDFISIDMDEEVKETESEKTKLPETPKQETKQENQSDKNTTSSNDEPKENNQIQEQEQKHEQENTSAKQKQKKKLPLYEKLILTLKNMIKGNVIELTTNSEQPIFITTINKQKYIAIKYPQGFDFIAEKTGFYDVSSPDRKKEIERICNSLNNSNYVLLVDKRCVVNIEIKGRIIKSVLVYSSVLF</sequence>
<name>A0A5A8F467_9BACT</name>